<evidence type="ECO:0000313" key="3">
    <source>
        <dbReference type="Proteomes" id="UP000472277"/>
    </source>
</evidence>
<dbReference type="SUPFAM" id="SSF51735">
    <property type="entry name" value="NAD(P)-binding Rossmann-fold domains"/>
    <property type="match status" value="1"/>
</dbReference>
<dbReference type="Ensembl" id="ENSSTUT00000025642.1">
    <property type="protein sequence ID" value="ENSSTUP00000024451.1"/>
    <property type="gene ID" value="ENSSTUG00000010705.1"/>
</dbReference>
<dbReference type="Proteomes" id="UP000472277">
    <property type="component" value="Chromosome 20"/>
</dbReference>
<name>A0A673XU65_SALTR</name>
<dbReference type="Gene3D" id="3.40.50.720">
    <property type="entry name" value="NAD(P)-binding Rossmann-like Domain"/>
    <property type="match status" value="1"/>
</dbReference>
<evidence type="ECO:0000256" key="1">
    <source>
        <dbReference type="SAM" id="SignalP"/>
    </source>
</evidence>
<dbReference type="InterPro" id="IPR036291">
    <property type="entry name" value="NAD(P)-bd_dom_sf"/>
</dbReference>
<feature type="signal peptide" evidence="1">
    <location>
        <begin position="1"/>
        <end position="20"/>
    </location>
</feature>
<keyword evidence="1" id="KW-0732">Signal</keyword>
<accession>A0A673XU65</accession>
<dbReference type="AlphaFoldDB" id="A0A673XU65"/>
<protein>
    <recommendedName>
        <fullName evidence="4">Alcohol dehydrogenase-like C-terminal domain-containing protein</fullName>
    </recommendedName>
</protein>
<reference evidence="2" key="1">
    <citation type="submission" date="2025-08" db="UniProtKB">
        <authorList>
            <consortium name="Ensembl"/>
        </authorList>
    </citation>
    <scope>IDENTIFICATION</scope>
</reference>
<evidence type="ECO:0008006" key="4">
    <source>
        <dbReference type="Google" id="ProtNLM"/>
    </source>
</evidence>
<keyword evidence="3" id="KW-1185">Reference proteome</keyword>
<reference evidence="2" key="2">
    <citation type="submission" date="2025-09" db="UniProtKB">
        <authorList>
            <consortium name="Ensembl"/>
        </authorList>
    </citation>
    <scope>IDENTIFICATION</scope>
</reference>
<dbReference type="InParanoid" id="A0A673XU65"/>
<organism evidence="2 3">
    <name type="scientific">Salmo trutta</name>
    <name type="common">Brown trout</name>
    <dbReference type="NCBI Taxonomy" id="8032"/>
    <lineage>
        <taxon>Eukaryota</taxon>
        <taxon>Metazoa</taxon>
        <taxon>Chordata</taxon>
        <taxon>Craniata</taxon>
        <taxon>Vertebrata</taxon>
        <taxon>Euteleostomi</taxon>
        <taxon>Actinopterygii</taxon>
        <taxon>Neopterygii</taxon>
        <taxon>Teleostei</taxon>
        <taxon>Protacanthopterygii</taxon>
        <taxon>Salmoniformes</taxon>
        <taxon>Salmonidae</taxon>
        <taxon>Salmoninae</taxon>
        <taxon>Salmo</taxon>
    </lineage>
</organism>
<proteinExistence type="predicted"/>
<evidence type="ECO:0000313" key="2">
    <source>
        <dbReference type="Ensembl" id="ENSSTUP00000024451.1"/>
    </source>
</evidence>
<feature type="chain" id="PRO_5025348796" description="Alcohol dehydrogenase-like C-terminal domain-containing protein" evidence="1">
    <location>
        <begin position="21"/>
        <end position="82"/>
    </location>
</feature>
<sequence>MFLYFFVFCLVCVHLAELLAFVFPLPRQHGRVGIVTGGISGICFETARHMASLGAHVIIGKPTVTQHTVLYRPTSVNVLFLT</sequence>